<comment type="subunit">
    <text evidence="4">The glycine cleavage system is composed of four proteins: P, T, L and H. In this organism, the P 'protein' is a heterodimer of two subunits.</text>
</comment>
<accession>A0A2T5GEU7</accession>
<evidence type="ECO:0000256" key="5">
    <source>
        <dbReference type="SAM" id="MobiDB-lite"/>
    </source>
</evidence>
<dbReference type="Proteomes" id="UP000244180">
    <property type="component" value="Unassembled WGS sequence"/>
</dbReference>
<dbReference type="GO" id="GO:0004375">
    <property type="term" value="F:glycine dehydrogenase (decarboxylating) activity"/>
    <property type="evidence" value="ECO:0007669"/>
    <property type="project" value="UniProtKB-EC"/>
</dbReference>
<evidence type="ECO:0000313" key="7">
    <source>
        <dbReference type="EMBL" id="PTQ54702.1"/>
    </source>
</evidence>
<evidence type="ECO:0000256" key="4">
    <source>
        <dbReference type="HAMAP-Rule" id="MF_00712"/>
    </source>
</evidence>
<evidence type="ECO:0000256" key="3">
    <source>
        <dbReference type="ARBA" id="ARBA00049026"/>
    </source>
</evidence>
<comment type="caution">
    <text evidence="7">The sequence shown here is derived from an EMBL/GenBank/DDBJ whole genome shotgun (WGS) entry which is preliminary data.</text>
</comment>
<dbReference type="HAMAP" id="MF_00712">
    <property type="entry name" value="GcvPA"/>
    <property type="match status" value="1"/>
</dbReference>
<feature type="domain" description="Glycine cleavage system P-protein N-terminal" evidence="6">
    <location>
        <begin position="61"/>
        <end position="501"/>
    </location>
</feature>
<dbReference type="EC" id="1.4.4.2" evidence="4"/>
<dbReference type="InterPro" id="IPR020581">
    <property type="entry name" value="GDC_P"/>
</dbReference>
<comment type="function">
    <text evidence="1 4">The glycine cleavage system catalyzes the degradation of glycine. The P protein binds the alpha-amino group of glycine through its pyridoxal phosphate cofactor; CO(2) is released and the remaining methylamine moiety is then transferred to the lipoamide cofactor of the H protein.</text>
</comment>
<evidence type="ECO:0000313" key="8">
    <source>
        <dbReference type="Proteomes" id="UP000244180"/>
    </source>
</evidence>
<name>A0A2T5GEU7_HYDSH</name>
<evidence type="ECO:0000256" key="2">
    <source>
        <dbReference type="ARBA" id="ARBA00023002"/>
    </source>
</evidence>
<reference evidence="7 8" key="1">
    <citation type="submission" date="2017-08" db="EMBL/GenBank/DDBJ databases">
        <title>Burning lignite coal seam in the remote Altai Mountains harbors a hydrogen-driven thermophilic microbial community.</title>
        <authorList>
            <person name="Kadnikov V.V."/>
            <person name="Mardanov A.V."/>
            <person name="Ivasenko D."/>
            <person name="Beletsky A.V."/>
            <person name="Karnachuk O.V."/>
            <person name="Ravin N.V."/>
        </authorList>
    </citation>
    <scope>NUCLEOTIDE SEQUENCE [LARGE SCALE GENOMIC DNA]</scope>
    <source>
        <strain evidence="7">AL33</strain>
    </source>
</reference>
<dbReference type="GO" id="GO:0009116">
    <property type="term" value="P:nucleoside metabolic process"/>
    <property type="evidence" value="ECO:0007669"/>
    <property type="project" value="InterPro"/>
</dbReference>
<feature type="compositionally biased region" description="Low complexity" evidence="5">
    <location>
        <begin position="1"/>
        <end position="13"/>
    </location>
</feature>
<dbReference type="Gene3D" id="3.40.640.10">
    <property type="entry name" value="Type I PLP-dependent aspartate aminotransferase-like (Major domain)"/>
    <property type="match status" value="1"/>
</dbReference>
<comment type="catalytic activity">
    <reaction evidence="3 4">
        <text>N(6)-[(R)-lipoyl]-L-lysyl-[glycine-cleavage complex H protein] + glycine + H(+) = N(6)-[(R)-S(8)-aminomethyldihydrolipoyl]-L-lysyl-[glycine-cleavage complex H protein] + CO2</text>
        <dbReference type="Rhea" id="RHEA:24304"/>
        <dbReference type="Rhea" id="RHEA-COMP:10494"/>
        <dbReference type="Rhea" id="RHEA-COMP:10495"/>
        <dbReference type="ChEBI" id="CHEBI:15378"/>
        <dbReference type="ChEBI" id="CHEBI:16526"/>
        <dbReference type="ChEBI" id="CHEBI:57305"/>
        <dbReference type="ChEBI" id="CHEBI:83099"/>
        <dbReference type="ChEBI" id="CHEBI:83143"/>
        <dbReference type="EC" id="1.4.4.2"/>
    </reaction>
</comment>
<evidence type="ECO:0000259" key="6">
    <source>
        <dbReference type="Pfam" id="PF02347"/>
    </source>
</evidence>
<dbReference type="AlphaFoldDB" id="A0A2T5GEU7"/>
<feature type="region of interest" description="Disordered" evidence="5">
    <location>
        <begin position="1"/>
        <end position="57"/>
    </location>
</feature>
<dbReference type="Pfam" id="PF02347">
    <property type="entry name" value="GDC-P"/>
    <property type="match status" value="1"/>
</dbReference>
<evidence type="ECO:0000256" key="1">
    <source>
        <dbReference type="ARBA" id="ARBA00003788"/>
    </source>
</evidence>
<dbReference type="SUPFAM" id="SSF53383">
    <property type="entry name" value="PLP-dependent transferases"/>
    <property type="match status" value="1"/>
</dbReference>
<proteinExistence type="inferred from homology"/>
<dbReference type="NCBIfam" id="NF001696">
    <property type="entry name" value="PRK00451.1"/>
    <property type="match status" value="1"/>
</dbReference>
<organism evidence="7 8">
    <name type="scientific">Hydrogenibacillus schlegelii</name>
    <name type="common">Bacillus schlegelii</name>
    <dbReference type="NCBI Taxonomy" id="1484"/>
    <lineage>
        <taxon>Bacteria</taxon>
        <taxon>Bacillati</taxon>
        <taxon>Bacillota</taxon>
        <taxon>Bacilli</taxon>
        <taxon>Bacillales</taxon>
        <taxon>Bacillales Family X. Incertae Sedis</taxon>
        <taxon>Hydrogenibacillus</taxon>
    </lineage>
</organism>
<dbReference type="PANTHER" id="PTHR42806">
    <property type="entry name" value="GLYCINE CLEAVAGE SYSTEM P-PROTEIN"/>
    <property type="match status" value="1"/>
</dbReference>
<dbReference type="InterPro" id="IPR015422">
    <property type="entry name" value="PyrdxlP-dep_Trfase_small"/>
</dbReference>
<dbReference type="GO" id="GO:0019464">
    <property type="term" value="P:glycine decarboxylation via glycine cleavage system"/>
    <property type="evidence" value="ECO:0007669"/>
    <property type="project" value="UniProtKB-UniRule"/>
</dbReference>
<dbReference type="InterPro" id="IPR015421">
    <property type="entry name" value="PyrdxlP-dep_Trfase_major"/>
</dbReference>
<keyword evidence="2 4" id="KW-0560">Oxidoreductase</keyword>
<feature type="compositionally biased region" description="Basic and acidic residues" evidence="5">
    <location>
        <begin position="22"/>
        <end position="49"/>
    </location>
</feature>
<dbReference type="PANTHER" id="PTHR42806:SF1">
    <property type="entry name" value="GLYCINE DEHYDROGENASE (DECARBOXYLATING)"/>
    <property type="match status" value="1"/>
</dbReference>
<dbReference type="Gene3D" id="3.90.1150.10">
    <property type="entry name" value="Aspartate Aminotransferase, domain 1"/>
    <property type="match status" value="1"/>
</dbReference>
<dbReference type="InterPro" id="IPR015424">
    <property type="entry name" value="PyrdxlP-dep_Trfase"/>
</dbReference>
<dbReference type="EMBL" id="PEBV01000002">
    <property type="protein sequence ID" value="PTQ54702.1"/>
    <property type="molecule type" value="Genomic_DNA"/>
</dbReference>
<comment type="similarity">
    <text evidence="4">Belongs to the GcvP family. N-terminal subunit subfamily.</text>
</comment>
<gene>
    <name evidence="4" type="primary">gcvPA</name>
    <name evidence="7" type="ORF">HSCHL_2293</name>
</gene>
<dbReference type="CDD" id="cd00613">
    <property type="entry name" value="GDC-P"/>
    <property type="match status" value="1"/>
</dbReference>
<dbReference type="PIRSF" id="PIRSF006815">
    <property type="entry name" value="GcvPA"/>
    <property type="match status" value="1"/>
</dbReference>
<sequence>MPADPAGWAGPPGLRAAGFSVREGRESWERTDDGKEKGQAANRTRDKNRTLHKKGSQAVSHRYLPLTDADRQAMLEAIGVPDVEALFADIPDPVRLKRPLDLEPALTEPELVRELGRLAAKNRTTDALVSFLGAGAYEHTIPAVVDHVLRRSEFYTAYTPYQPELSQGNLQAIFEFQTMVASLTGMEVANASLYDGPTALAEAVLLSLRETRRKRVVLSEALHPHARSVVETVVRDLEGVAVDVAPAPGGATDAGALRALAADAAAVVVQTPNFFGVVEPLGAHRQAVAGSGAMWIVSANPLALGLLRPPGDFGADLVVGDMQPLGIPLSFGGPYAGYLAARMKDVRKLPGRIVGETVDAAGRRGYVLTLQTREQHIRREKATSNITTNQALMALAAAVAMSAFGPRGLRALAEQNVHKTQYALQAIEARTPFRRAYPAPVFNEFVLELGRPADEAVAALLEQGFLAGYPLGSLGEDYRTKLLVAVTEVRTKAEIDAFVEALGRWGR</sequence>
<protein>
    <recommendedName>
        <fullName evidence="4">Probable glycine dehydrogenase (decarboxylating) subunit 1</fullName>
        <ecNumber evidence="4">1.4.4.2</ecNumber>
    </recommendedName>
    <alternativeName>
        <fullName evidence="4">Glycine cleavage system P-protein subunit 1</fullName>
    </alternativeName>
    <alternativeName>
        <fullName evidence="4">Glycine decarboxylase subunit 1</fullName>
    </alternativeName>
    <alternativeName>
        <fullName evidence="4">Glycine dehydrogenase (aminomethyl-transferring) subunit 1</fullName>
    </alternativeName>
</protein>
<dbReference type="InterPro" id="IPR049315">
    <property type="entry name" value="GDC-P_N"/>
</dbReference>
<dbReference type="InterPro" id="IPR023010">
    <property type="entry name" value="GcvPA"/>
</dbReference>